<reference evidence="7" key="1">
    <citation type="journal article" date="2023" name="Access Microbiol">
        <title>De-novo genome assembly for Akanthomyces muscarius, a biocontrol agent of insect agricultural pests.</title>
        <authorList>
            <person name="Erdos Z."/>
            <person name="Studholme D.J."/>
            <person name="Raymond B."/>
            <person name="Sharma M."/>
        </authorList>
    </citation>
    <scope>NUCLEOTIDE SEQUENCE</scope>
    <source>
        <strain evidence="7">Ve6</strain>
    </source>
</reference>
<dbReference type="EMBL" id="JAJHUN010000001">
    <property type="protein sequence ID" value="KAJ4165850.1"/>
    <property type="molecule type" value="Genomic_DNA"/>
</dbReference>
<dbReference type="PRINTS" id="PR00381">
    <property type="entry name" value="KINESINLIGHT"/>
</dbReference>
<dbReference type="AlphaFoldDB" id="A0A9W8UTT1"/>
<evidence type="ECO:0000313" key="8">
    <source>
        <dbReference type="Proteomes" id="UP001144673"/>
    </source>
</evidence>
<dbReference type="Proteomes" id="UP001144673">
    <property type="component" value="Chromosome 1"/>
</dbReference>
<dbReference type="InterPro" id="IPR029030">
    <property type="entry name" value="Caspase-like_dom_sf"/>
</dbReference>
<accession>A0A9W8UTT1</accession>
<dbReference type="GO" id="GO:0043531">
    <property type="term" value="F:ADP binding"/>
    <property type="evidence" value="ECO:0007669"/>
    <property type="project" value="InterPro"/>
</dbReference>
<sequence>MLNSDVSHKRQQCHFMVPFGRNKEFVGRDSIFERLLATIAPSADQDDCQRVALEGLGGVGKTQIALEAVFRLRNDHPDCSVFWVPALDAASFESAYRDIGRQLRIKGIEKDDADVGSLVKTALSESAFSWLLIIDNVDDAQLFFGDSNATPLGDYLPFSRNGSIVVTTRNHQVVTELDISTSNTFLVGEMSRDESIKMLRQSIKETRPSDGKDASELLDFLADLPLAIKQASSYIAKTGISISRYSEHCRSSDKKLIKLLSKGFEDRSRYKNSVNPVATTWWISFKQIARESRNAAEYLTFMCFFAEKEIPKALLPPGMDEDDDEMERDEAIGILKAYSFILERPESNSFDMHRLVRLALRNWLQVEQKLRHCSTAVAQWLAVVFPSLAHENRDIWLKYLPHIQSALDFSDAVDANEVKGGLLSKMAICFNLLGKYNSAEVSYRASLQLRNEVLGIEHPRTLGNLNGLANVLQCQGRYWEAEHTHRQTLELRQRVLGREHADTLASMSNLALSLVGGGKWQEAEQLHRQTLESRKTVLGEEHPETLASMNNLALLLDSRERCEEAGEIYQKTVPLMEKVLGKEHPNTLISRNNLGNVLQRQGRHSESEDMHRETLQLRQKVLGEEHPDTLASMNNLALLLVSLEMYEEGEKLHQQTLKLRQTVLGKEHPDTFASMKNLASATQCLSQPPSKSPERSDTRARRSYGFLPSEPSAFALGYPSTMSGSCALPQSESPEPSAFALGYPSTMSGSCALPQSESREAYDSEKLPSSANDTSHDQPAAQPLPDSYQPAPPPPYESHLRTFSGDDIQRHSSTRSLPDSAFVSKATPPPIPRYQPGRQDMFETMPSAPQHFGPCSPGGYTFKYSDCTGRRKALLIGINYFGQRGQLRGCINDVRNMTSYLAEELACRREDMIILTDDQQSPTSQPTKQNILRAMQWLVRDADPNDSLFFHYSGHGGQTKDLDGDEPDGYDEVIYPVDFRQNGHISDDEMHDTMVRPLCAGVRLTAIFDSCHSGTALDLPYIYSTQGILKEPNLAKEAGHGLLGVISSYSQGDLGGMGSQIMSLFKKATSGEEAHSRAIATKTSPADVIMFSGSKDDQTSADASIGLQATGAMSWALITSLKKNPRQSYVQLLNSIRDELSTRYTQKPQISCSHPLNTNLLFVM</sequence>
<dbReference type="GeneID" id="80894622"/>
<dbReference type="SUPFAM" id="SSF52129">
    <property type="entry name" value="Caspase-like"/>
    <property type="match status" value="1"/>
</dbReference>
<evidence type="ECO:0000256" key="4">
    <source>
        <dbReference type="SAM" id="MobiDB-lite"/>
    </source>
</evidence>
<dbReference type="GO" id="GO:0006508">
    <property type="term" value="P:proteolysis"/>
    <property type="evidence" value="ECO:0007669"/>
    <property type="project" value="InterPro"/>
</dbReference>
<feature type="domain" description="NB-ARC" evidence="6">
    <location>
        <begin position="45"/>
        <end position="202"/>
    </location>
</feature>
<organism evidence="7 8">
    <name type="scientific">Akanthomyces muscarius</name>
    <name type="common">Entomopathogenic fungus</name>
    <name type="synonym">Lecanicillium muscarium</name>
    <dbReference type="NCBI Taxonomy" id="2231603"/>
    <lineage>
        <taxon>Eukaryota</taxon>
        <taxon>Fungi</taxon>
        <taxon>Dikarya</taxon>
        <taxon>Ascomycota</taxon>
        <taxon>Pezizomycotina</taxon>
        <taxon>Sordariomycetes</taxon>
        <taxon>Hypocreomycetidae</taxon>
        <taxon>Hypocreales</taxon>
        <taxon>Cordycipitaceae</taxon>
        <taxon>Akanthomyces</taxon>
    </lineage>
</organism>
<dbReference type="SUPFAM" id="SSF48452">
    <property type="entry name" value="TPR-like"/>
    <property type="match status" value="2"/>
</dbReference>
<evidence type="ECO:0000259" key="5">
    <source>
        <dbReference type="Pfam" id="PF00656"/>
    </source>
</evidence>
<comment type="caution">
    <text evidence="7">The sequence shown here is derived from an EMBL/GenBank/DDBJ whole genome shotgun (WGS) entry which is preliminary data.</text>
</comment>
<evidence type="ECO:0000256" key="2">
    <source>
        <dbReference type="ARBA" id="ARBA00022807"/>
    </source>
</evidence>
<feature type="compositionally biased region" description="Basic and acidic residues" evidence="4">
    <location>
        <begin position="757"/>
        <end position="766"/>
    </location>
</feature>
<keyword evidence="2" id="KW-0378">Hydrolase</keyword>
<dbReference type="InterPro" id="IPR027417">
    <property type="entry name" value="P-loop_NTPase"/>
</dbReference>
<dbReference type="RefSeq" id="XP_056060765.1">
    <property type="nucleotide sequence ID" value="XM_056192556.1"/>
</dbReference>
<gene>
    <name evidence="7" type="ORF">LMH87_007463</name>
</gene>
<keyword evidence="1" id="KW-0053">Apoptosis</keyword>
<feature type="region of interest" description="Disordered" evidence="4">
    <location>
        <begin position="681"/>
        <end position="700"/>
    </location>
</feature>
<feature type="region of interest" description="Disordered" evidence="4">
    <location>
        <begin position="749"/>
        <end position="832"/>
    </location>
</feature>
<keyword evidence="8" id="KW-1185">Reference proteome</keyword>
<dbReference type="InterPro" id="IPR011600">
    <property type="entry name" value="Pept_C14_caspase"/>
</dbReference>
<dbReference type="SMART" id="SM00028">
    <property type="entry name" value="TPR"/>
    <property type="match status" value="6"/>
</dbReference>
<name>A0A9W8UTT1_AKAMU</name>
<keyword evidence="2" id="KW-0788">Thiol protease</keyword>
<dbReference type="InterPro" id="IPR053137">
    <property type="entry name" value="NLR-like"/>
</dbReference>
<dbReference type="InterPro" id="IPR019734">
    <property type="entry name" value="TPR_rpt"/>
</dbReference>
<evidence type="ECO:0000256" key="1">
    <source>
        <dbReference type="ARBA" id="ARBA00022703"/>
    </source>
</evidence>
<dbReference type="PANTHER" id="PTHR46082:SF6">
    <property type="entry name" value="AAA+ ATPASE DOMAIN-CONTAINING PROTEIN-RELATED"/>
    <property type="match status" value="1"/>
</dbReference>
<proteinExistence type="predicted"/>
<dbReference type="Gene3D" id="1.25.40.10">
    <property type="entry name" value="Tetratricopeptide repeat domain"/>
    <property type="match status" value="2"/>
</dbReference>
<dbReference type="InterPro" id="IPR011990">
    <property type="entry name" value="TPR-like_helical_dom_sf"/>
</dbReference>
<dbReference type="GO" id="GO:0004197">
    <property type="term" value="F:cysteine-type endopeptidase activity"/>
    <property type="evidence" value="ECO:0007669"/>
    <property type="project" value="InterPro"/>
</dbReference>
<dbReference type="PANTHER" id="PTHR46082">
    <property type="entry name" value="ATP/GTP-BINDING PROTEIN-RELATED"/>
    <property type="match status" value="1"/>
</dbReference>
<keyword evidence="2" id="KW-0645">Protease</keyword>
<feature type="domain" description="Peptidase C14 caspase" evidence="5">
    <location>
        <begin position="870"/>
        <end position="1155"/>
    </location>
</feature>
<dbReference type="GO" id="GO:0006915">
    <property type="term" value="P:apoptotic process"/>
    <property type="evidence" value="ECO:0007669"/>
    <property type="project" value="UniProtKB-KW"/>
</dbReference>
<dbReference type="InterPro" id="IPR002182">
    <property type="entry name" value="NB-ARC"/>
</dbReference>
<protein>
    <submittedName>
        <fullName evidence="7">Uncharacterized protein</fullName>
    </submittedName>
</protein>
<evidence type="ECO:0000256" key="3">
    <source>
        <dbReference type="ARBA" id="ARBA00023145"/>
    </source>
</evidence>
<dbReference type="Pfam" id="PF00656">
    <property type="entry name" value="Peptidase_C14"/>
    <property type="match status" value="1"/>
</dbReference>
<dbReference type="Gene3D" id="3.40.50.300">
    <property type="entry name" value="P-loop containing nucleotide triphosphate hydrolases"/>
    <property type="match status" value="1"/>
</dbReference>
<dbReference type="Pfam" id="PF00931">
    <property type="entry name" value="NB-ARC"/>
    <property type="match status" value="1"/>
</dbReference>
<evidence type="ECO:0000259" key="6">
    <source>
        <dbReference type="Pfam" id="PF00931"/>
    </source>
</evidence>
<dbReference type="Pfam" id="PF13424">
    <property type="entry name" value="TPR_12"/>
    <property type="match status" value="2"/>
</dbReference>
<evidence type="ECO:0000313" key="7">
    <source>
        <dbReference type="EMBL" id="KAJ4165850.1"/>
    </source>
</evidence>
<dbReference type="Pfam" id="PF13374">
    <property type="entry name" value="TPR_10"/>
    <property type="match status" value="2"/>
</dbReference>
<keyword evidence="3" id="KW-0865">Zymogen</keyword>
<dbReference type="KEGG" id="amus:LMH87_007463"/>
<dbReference type="SUPFAM" id="SSF52540">
    <property type="entry name" value="P-loop containing nucleoside triphosphate hydrolases"/>
    <property type="match status" value="1"/>
</dbReference>
<dbReference type="Gene3D" id="3.40.50.12660">
    <property type="match status" value="1"/>
</dbReference>